<keyword evidence="3" id="KW-1185">Reference proteome</keyword>
<feature type="region of interest" description="Disordered" evidence="1">
    <location>
        <begin position="1"/>
        <end position="26"/>
    </location>
</feature>
<dbReference type="RefSeq" id="WP_190446306.1">
    <property type="nucleotide sequence ID" value="NZ_JAMPLM010000035.1"/>
</dbReference>
<evidence type="ECO:0000313" key="2">
    <source>
        <dbReference type="EMBL" id="MEP1061486.1"/>
    </source>
</evidence>
<organism evidence="2 3">
    <name type="scientific">Stenomitos frigidus AS-A4</name>
    <dbReference type="NCBI Taxonomy" id="2933935"/>
    <lineage>
        <taxon>Bacteria</taxon>
        <taxon>Bacillati</taxon>
        <taxon>Cyanobacteriota</taxon>
        <taxon>Cyanophyceae</taxon>
        <taxon>Leptolyngbyales</taxon>
        <taxon>Leptolyngbyaceae</taxon>
        <taxon>Stenomitos</taxon>
    </lineage>
</organism>
<dbReference type="Proteomes" id="UP001476950">
    <property type="component" value="Unassembled WGS sequence"/>
</dbReference>
<reference evidence="2 3" key="1">
    <citation type="submission" date="2022-04" db="EMBL/GenBank/DDBJ databases">
        <title>Positive selection, recombination, and allopatry shape intraspecific diversity of widespread and dominant cyanobacteria.</title>
        <authorList>
            <person name="Wei J."/>
            <person name="Shu W."/>
            <person name="Hu C."/>
        </authorList>
    </citation>
    <scope>NUCLEOTIDE SEQUENCE [LARGE SCALE GENOMIC DNA]</scope>
    <source>
        <strain evidence="2 3">AS-A4</strain>
    </source>
</reference>
<evidence type="ECO:0000313" key="3">
    <source>
        <dbReference type="Proteomes" id="UP001476950"/>
    </source>
</evidence>
<proteinExistence type="predicted"/>
<protein>
    <submittedName>
        <fullName evidence="2">Uncharacterized protein</fullName>
    </submittedName>
</protein>
<name>A0ABV0KR52_9CYAN</name>
<sequence>MGTLEQTETEPTRSEPAGAFLPETPSVNPLDQYASLWHLLAAPGVACKP</sequence>
<gene>
    <name evidence="2" type="ORF">NDI38_23945</name>
</gene>
<accession>A0ABV0KR52</accession>
<comment type="caution">
    <text evidence="2">The sequence shown here is derived from an EMBL/GenBank/DDBJ whole genome shotgun (WGS) entry which is preliminary data.</text>
</comment>
<dbReference type="EMBL" id="JAMPLM010000035">
    <property type="protein sequence ID" value="MEP1061486.1"/>
    <property type="molecule type" value="Genomic_DNA"/>
</dbReference>
<evidence type="ECO:0000256" key="1">
    <source>
        <dbReference type="SAM" id="MobiDB-lite"/>
    </source>
</evidence>